<proteinExistence type="predicted"/>
<dbReference type="Gene3D" id="3.90.1720.10">
    <property type="entry name" value="endopeptidase domain like (from Nostoc punctiforme)"/>
    <property type="match status" value="1"/>
</dbReference>
<protein>
    <recommendedName>
        <fullName evidence="3">DUF4304 domain-containing protein</fullName>
    </recommendedName>
</protein>
<dbReference type="RefSeq" id="WP_186951439.1">
    <property type="nucleotide sequence ID" value="NZ_JACOFX010000001.1"/>
</dbReference>
<organism evidence="1 2">
    <name type="scientific">Undibacterium umbellatum</name>
    <dbReference type="NCBI Taxonomy" id="2762300"/>
    <lineage>
        <taxon>Bacteria</taxon>
        <taxon>Pseudomonadati</taxon>
        <taxon>Pseudomonadota</taxon>
        <taxon>Betaproteobacteria</taxon>
        <taxon>Burkholderiales</taxon>
        <taxon>Oxalobacteraceae</taxon>
        <taxon>Undibacterium</taxon>
    </lineage>
</organism>
<evidence type="ECO:0000313" key="1">
    <source>
        <dbReference type="EMBL" id="MBC3906201.1"/>
    </source>
</evidence>
<keyword evidence="2" id="KW-1185">Reference proteome</keyword>
<dbReference type="EMBL" id="JACOFX010000001">
    <property type="protein sequence ID" value="MBC3906201.1"/>
    <property type="molecule type" value="Genomic_DNA"/>
</dbReference>
<name>A0ABR6Z340_9BURK</name>
<reference evidence="1 2" key="1">
    <citation type="submission" date="2020-08" db="EMBL/GenBank/DDBJ databases">
        <title>Novel species isolated from subtropical streams in China.</title>
        <authorList>
            <person name="Lu H."/>
        </authorList>
    </citation>
    <scope>NUCLEOTIDE SEQUENCE [LARGE SCALE GENOMIC DNA]</scope>
    <source>
        <strain evidence="1 2">NL8W</strain>
    </source>
</reference>
<gene>
    <name evidence="1" type="ORF">H8L47_01335</name>
</gene>
<comment type="caution">
    <text evidence="1">The sequence shown here is derived from an EMBL/GenBank/DDBJ whole genome shotgun (WGS) entry which is preliminary data.</text>
</comment>
<dbReference type="Proteomes" id="UP000646911">
    <property type="component" value="Unassembled WGS sequence"/>
</dbReference>
<evidence type="ECO:0000313" key="2">
    <source>
        <dbReference type="Proteomes" id="UP000646911"/>
    </source>
</evidence>
<sequence length="147" mass="16569">MAFKAAFYKGVRPGVPGIYNRGVRWWTRGPYSHCELVFSSGVSASASYMDGGVRFKWIEYDPKHWDFIYLPAHFEPHALAVFEKKQGDRYDLLGNVHFVISAVGDDDGKSFCSEILGEALGLLEPYRFSPNALSVILKSMFPQLQPT</sequence>
<accession>A0ABR6Z340</accession>
<evidence type="ECO:0008006" key="3">
    <source>
        <dbReference type="Google" id="ProtNLM"/>
    </source>
</evidence>